<dbReference type="InterPro" id="IPR011009">
    <property type="entry name" value="Kinase-like_dom_sf"/>
</dbReference>
<feature type="compositionally biased region" description="Polar residues" evidence="3">
    <location>
        <begin position="443"/>
        <end position="468"/>
    </location>
</feature>
<evidence type="ECO:0000256" key="3">
    <source>
        <dbReference type="SAM" id="MobiDB-lite"/>
    </source>
</evidence>
<keyword evidence="4" id="KW-1133">Transmembrane helix</keyword>
<proteinExistence type="predicted"/>
<reference evidence="7" key="1">
    <citation type="journal article" date="2023" name="Plant J.">
        <title>The genome of the king protea, Protea cynaroides.</title>
        <authorList>
            <person name="Chang J."/>
            <person name="Duong T.A."/>
            <person name="Schoeman C."/>
            <person name="Ma X."/>
            <person name="Roodt D."/>
            <person name="Barker N."/>
            <person name="Li Z."/>
            <person name="Van de Peer Y."/>
            <person name="Mizrachi E."/>
        </authorList>
    </citation>
    <scope>NUCLEOTIDE SEQUENCE</scope>
    <source>
        <tissue evidence="7">Young leaves</tissue>
    </source>
</reference>
<feature type="transmembrane region" description="Helical" evidence="4">
    <location>
        <begin position="272"/>
        <end position="295"/>
    </location>
</feature>
<feature type="domain" description="Gnk2-homologous" evidence="6">
    <location>
        <begin position="25"/>
        <end position="129"/>
    </location>
</feature>
<dbReference type="FunFam" id="3.30.430.20:FF:000003">
    <property type="entry name" value="Cysteine-rich RLK (RECEPTOR-like protein kinase) 10"/>
    <property type="match status" value="1"/>
</dbReference>
<dbReference type="PROSITE" id="PS51473">
    <property type="entry name" value="GNK2"/>
    <property type="match status" value="2"/>
</dbReference>
<keyword evidence="4" id="KW-0472">Membrane</keyword>
<feature type="chain" id="PRO_5040199093" description="Gnk2-homologous domain-containing protein" evidence="5">
    <location>
        <begin position="23"/>
        <end position="468"/>
    </location>
</feature>
<dbReference type="Pfam" id="PF01657">
    <property type="entry name" value="Stress-antifung"/>
    <property type="match status" value="2"/>
</dbReference>
<organism evidence="7 8">
    <name type="scientific">Protea cynaroides</name>
    <dbReference type="NCBI Taxonomy" id="273540"/>
    <lineage>
        <taxon>Eukaryota</taxon>
        <taxon>Viridiplantae</taxon>
        <taxon>Streptophyta</taxon>
        <taxon>Embryophyta</taxon>
        <taxon>Tracheophyta</taxon>
        <taxon>Spermatophyta</taxon>
        <taxon>Magnoliopsida</taxon>
        <taxon>Proteales</taxon>
        <taxon>Proteaceae</taxon>
        <taxon>Protea</taxon>
    </lineage>
</organism>
<dbReference type="Proteomes" id="UP001141806">
    <property type="component" value="Unassembled WGS sequence"/>
</dbReference>
<evidence type="ECO:0000313" key="8">
    <source>
        <dbReference type="Proteomes" id="UP001141806"/>
    </source>
</evidence>
<evidence type="ECO:0000256" key="4">
    <source>
        <dbReference type="SAM" id="Phobius"/>
    </source>
</evidence>
<dbReference type="Gene3D" id="3.30.200.20">
    <property type="entry name" value="Phosphorylase Kinase, domain 1"/>
    <property type="match status" value="1"/>
</dbReference>
<dbReference type="InterPro" id="IPR038408">
    <property type="entry name" value="GNK2_sf"/>
</dbReference>
<protein>
    <recommendedName>
        <fullName evidence="6">Gnk2-homologous domain-containing protein</fullName>
    </recommendedName>
</protein>
<keyword evidence="4" id="KW-0812">Transmembrane</keyword>
<dbReference type="PANTHER" id="PTHR32099">
    <property type="entry name" value="CYSTEINE-RICH REPEAT SECRETORY PROTEIN"/>
    <property type="match status" value="1"/>
</dbReference>
<comment type="caution">
    <text evidence="7">The sequence shown here is derived from an EMBL/GenBank/DDBJ whole genome shotgun (WGS) entry which is preliminary data.</text>
</comment>
<dbReference type="CDD" id="cd23509">
    <property type="entry name" value="Gnk2-like"/>
    <property type="match status" value="2"/>
</dbReference>
<feature type="signal peptide" evidence="5">
    <location>
        <begin position="1"/>
        <end position="22"/>
    </location>
</feature>
<feature type="domain" description="Gnk2-homologous" evidence="6">
    <location>
        <begin position="135"/>
        <end position="244"/>
    </location>
</feature>
<dbReference type="AlphaFoldDB" id="A0A9Q0KSC6"/>
<feature type="region of interest" description="Disordered" evidence="3">
    <location>
        <begin position="427"/>
        <end position="468"/>
    </location>
</feature>
<evidence type="ECO:0000256" key="1">
    <source>
        <dbReference type="ARBA" id="ARBA00022729"/>
    </source>
</evidence>
<feature type="compositionally biased region" description="Basic and acidic residues" evidence="3">
    <location>
        <begin position="432"/>
        <end position="442"/>
    </location>
</feature>
<dbReference type="FunFam" id="3.30.430.20:FF:000002">
    <property type="entry name" value="Cysteine-rich receptor-like protein kinase 10"/>
    <property type="match status" value="1"/>
</dbReference>
<dbReference type="OrthoDB" id="1909574at2759"/>
<dbReference type="EMBL" id="JAMYWD010000003">
    <property type="protein sequence ID" value="KAJ4975399.1"/>
    <property type="molecule type" value="Genomic_DNA"/>
</dbReference>
<sequence>MQYTGGLLFLVSSMLLLGHCSTAQSSYLYHSCSGGNYTDGSTYQTDLEQLLYTLSSNAATDSGFYRTTSTGQDSEKIYGLFLCRGDVTPETCSSCIEISRNNLTDLCPTQKEAIIWYDFCMIRYANRSIFSKVEYTPGYFAWNVNNVSNSDQFDLALSDLMKDLVSQAASGSATRKYAASETTDSSLQKIYGLVQCTPDLTQSDCNSCLVEAVSNASDCCGPGRKRGVRVLRPSCSVRYEVDYPFYQTSTVSSPPSTSSAVKNGKGMSSSSIIIIVVAVVFAVTFTVVILVFILYRRSQRRKLMHIVDDDQDDQNEIISANFLQFNFDTIRIATDNFSDANKLGQGGFGAVYKAWGKWNDGEALALMDQTLRENCSTTEVIRCIHIGLLCIQENASNRPTMASIVFMLNSYSTTLPLPSSPALAMHSTLESDEPHTDSDSRTTRSGQSTRNSATKLTNEMSITELSGR</sequence>
<name>A0A9Q0KSC6_9MAGN</name>
<keyword evidence="2" id="KW-0677">Repeat</keyword>
<dbReference type="Gene3D" id="3.30.430.20">
    <property type="entry name" value="Gnk2 domain, C-X8-C-X2-C motif"/>
    <property type="match status" value="2"/>
</dbReference>
<keyword evidence="1 5" id="KW-0732">Signal</keyword>
<evidence type="ECO:0000259" key="6">
    <source>
        <dbReference type="PROSITE" id="PS51473"/>
    </source>
</evidence>
<evidence type="ECO:0000313" key="7">
    <source>
        <dbReference type="EMBL" id="KAJ4975399.1"/>
    </source>
</evidence>
<keyword evidence="8" id="KW-1185">Reference proteome</keyword>
<dbReference type="SUPFAM" id="SSF56112">
    <property type="entry name" value="Protein kinase-like (PK-like)"/>
    <property type="match status" value="1"/>
</dbReference>
<accession>A0A9Q0KSC6</accession>
<dbReference type="PANTHER" id="PTHR32099:SF51">
    <property type="entry name" value="CYSTEINE-RICH RECEPTOR-LIKE PROTEIN KINASE 25 ISOFORM X1"/>
    <property type="match status" value="1"/>
</dbReference>
<dbReference type="InterPro" id="IPR002902">
    <property type="entry name" value="GNK2"/>
</dbReference>
<gene>
    <name evidence="7" type="ORF">NE237_000505</name>
</gene>
<evidence type="ECO:0000256" key="5">
    <source>
        <dbReference type="SAM" id="SignalP"/>
    </source>
</evidence>
<evidence type="ECO:0000256" key="2">
    <source>
        <dbReference type="ARBA" id="ARBA00022737"/>
    </source>
</evidence>